<reference evidence="2 3" key="1">
    <citation type="submission" date="2016-10" db="EMBL/GenBank/DDBJ databases">
        <title>Draft genome sequences of four alkaliphilic bacteria belonging to the Anaerobacillus genus.</title>
        <authorList>
            <person name="Bassil N.M."/>
            <person name="Lloyd J.R."/>
        </authorList>
    </citation>
    <scope>NUCLEOTIDE SEQUENCE [LARGE SCALE GENOMIC DNA]</scope>
    <source>
        <strain evidence="2 3">DSM 22531</strain>
    </source>
</reference>
<name>A0A1S2M8C3_9BACI</name>
<dbReference type="EMBL" id="MLQS01000007">
    <property type="protein sequence ID" value="OIJ20760.1"/>
    <property type="molecule type" value="Genomic_DNA"/>
</dbReference>
<dbReference type="RefSeq" id="WP_071389234.1">
    <property type="nucleotide sequence ID" value="NZ_MLQS01000007.1"/>
</dbReference>
<keyword evidence="3" id="KW-1185">Reference proteome</keyword>
<keyword evidence="1" id="KW-0472">Membrane</keyword>
<keyword evidence="1" id="KW-1133">Transmembrane helix</keyword>
<evidence type="ECO:0000256" key="1">
    <source>
        <dbReference type="SAM" id="Phobius"/>
    </source>
</evidence>
<protein>
    <submittedName>
        <fullName evidence="2">Uncharacterized protein</fullName>
    </submittedName>
</protein>
<accession>A0A1S2M8C3</accession>
<keyword evidence="1" id="KW-0812">Transmembrane</keyword>
<dbReference type="STRING" id="472963.BKP45_08145"/>
<evidence type="ECO:0000313" key="2">
    <source>
        <dbReference type="EMBL" id="OIJ20760.1"/>
    </source>
</evidence>
<comment type="caution">
    <text evidence="2">The sequence shown here is derived from an EMBL/GenBank/DDBJ whole genome shotgun (WGS) entry which is preliminary data.</text>
</comment>
<gene>
    <name evidence="2" type="ORF">BKP45_08145</name>
</gene>
<dbReference type="Proteomes" id="UP000180057">
    <property type="component" value="Unassembled WGS sequence"/>
</dbReference>
<dbReference type="AlphaFoldDB" id="A0A1S2M8C3"/>
<organism evidence="2 3">
    <name type="scientific">Anaerobacillus alkalidiazotrophicus</name>
    <dbReference type="NCBI Taxonomy" id="472963"/>
    <lineage>
        <taxon>Bacteria</taxon>
        <taxon>Bacillati</taxon>
        <taxon>Bacillota</taxon>
        <taxon>Bacilli</taxon>
        <taxon>Bacillales</taxon>
        <taxon>Bacillaceae</taxon>
        <taxon>Anaerobacillus</taxon>
    </lineage>
</organism>
<feature type="transmembrane region" description="Helical" evidence="1">
    <location>
        <begin position="7"/>
        <end position="26"/>
    </location>
</feature>
<proteinExistence type="predicted"/>
<feature type="transmembrane region" description="Helical" evidence="1">
    <location>
        <begin position="38"/>
        <end position="60"/>
    </location>
</feature>
<sequence length="83" mass="9599">MNKFVKTALTWIIIFPILTTTLLIITDYFKDESIEITSYLPNILGFAVGGLFVGFVMYQLQKLQDENNKRKIRLEGVLKNWAT</sequence>
<evidence type="ECO:0000313" key="3">
    <source>
        <dbReference type="Proteomes" id="UP000180057"/>
    </source>
</evidence>